<dbReference type="PANTHER" id="PTHR43685:SF2">
    <property type="entry name" value="GLYCOSYLTRANSFERASE 2-LIKE DOMAIN-CONTAINING PROTEIN"/>
    <property type="match status" value="1"/>
</dbReference>
<reference evidence="3 4" key="1">
    <citation type="journal article" date="2014" name="Appl. Environ. Microbiol.">
        <title>Genomic features of a bumble bee symbiont reflect its host environment.</title>
        <authorList>
            <person name="Martinson V.G."/>
            <person name="Magoc T."/>
            <person name="Koch H."/>
            <person name="Salzberg S.L."/>
            <person name="Moran N.A."/>
        </authorList>
    </citation>
    <scope>NUCLEOTIDE SEQUENCE [LARGE SCALE GENOMIC DNA]</scope>
    <source>
        <strain evidence="3 4">Bimp</strain>
    </source>
</reference>
<evidence type="ECO:0000259" key="2">
    <source>
        <dbReference type="Pfam" id="PF00535"/>
    </source>
</evidence>
<proteinExistence type="predicted"/>
<dbReference type="CDD" id="cd00761">
    <property type="entry name" value="Glyco_tranf_GTA_type"/>
    <property type="match status" value="1"/>
</dbReference>
<dbReference type="InterPro" id="IPR001173">
    <property type="entry name" value="Glyco_trans_2-like"/>
</dbReference>
<dbReference type="Pfam" id="PF00535">
    <property type="entry name" value="Glycos_transf_2"/>
    <property type="match status" value="1"/>
</dbReference>
<keyword evidence="4" id="KW-1185">Reference proteome</keyword>
<dbReference type="RefSeq" id="WP_024496378.1">
    <property type="nucleotide sequence ID" value="NZ_AWGA01000065.1"/>
</dbReference>
<evidence type="ECO:0000313" key="3">
    <source>
        <dbReference type="EMBL" id="TEA26772.1"/>
    </source>
</evidence>
<keyword evidence="1" id="KW-0472">Membrane</keyword>
<evidence type="ECO:0000256" key="1">
    <source>
        <dbReference type="SAM" id="Phobius"/>
    </source>
</evidence>
<dbReference type="PANTHER" id="PTHR43685">
    <property type="entry name" value="GLYCOSYLTRANSFERASE"/>
    <property type="match status" value="1"/>
</dbReference>
<sequence length="325" mass="38096">MNSSLISIIIPTYNTLDVIHRTLKSIEEQTYPYYEMVIVNDGSTDGTKEFLDEYAKYHQNVIVYHQINQGVSVARNKGLELAKGEFVCFLDSDDTYSSNFLAEMLKRQHETDGEAIICDFNYIENGKIIYRKTNFNHEFPCLGFLGNNGYFHFSGMLMEKAALLRTNIKFDSTLRLGEDILFTVQVLSLLTCFHTNKILFNYYKRDGSAVNCKWSSENWLNDIKSHQLVLAFLQHQVNDKKLLAMAKKIIVQRELAYLLFCTKSFHYKKRNEYIDTMDIVNLSQQINCLELNKSDRKKFRLLTSKNLFIFILSYIYYVIIRKRIK</sequence>
<feature type="transmembrane region" description="Helical" evidence="1">
    <location>
        <begin position="299"/>
        <end position="319"/>
    </location>
</feature>
<dbReference type="EMBL" id="AWGA01000065">
    <property type="protein sequence ID" value="TEA26772.1"/>
    <property type="molecule type" value="Genomic_DNA"/>
</dbReference>
<dbReference type="InterPro" id="IPR050834">
    <property type="entry name" value="Glycosyltransf_2"/>
</dbReference>
<dbReference type="InterPro" id="IPR029044">
    <property type="entry name" value="Nucleotide-diphossugar_trans"/>
</dbReference>
<organism evidence="3 4">
    <name type="scientific">Candidatus Schmidhempelia bombi str. Bimp</name>
    <dbReference type="NCBI Taxonomy" id="1387197"/>
    <lineage>
        <taxon>Bacteria</taxon>
        <taxon>Pseudomonadati</taxon>
        <taxon>Pseudomonadota</taxon>
        <taxon>Gammaproteobacteria</taxon>
        <taxon>Orbales</taxon>
        <taxon>Orbaceae</taxon>
        <taxon>Candidatus Schmidhempelia</taxon>
    </lineage>
</organism>
<dbReference type="Gene3D" id="3.90.550.10">
    <property type="entry name" value="Spore Coat Polysaccharide Biosynthesis Protein SpsA, Chain A"/>
    <property type="match status" value="1"/>
</dbReference>
<protein>
    <submittedName>
        <fullName evidence="3">Glycosyltransferase family 2 protein</fullName>
    </submittedName>
</protein>
<accession>A0AB94IBJ0</accession>
<evidence type="ECO:0000313" key="4">
    <source>
        <dbReference type="Proteomes" id="UP000506160"/>
    </source>
</evidence>
<keyword evidence="1" id="KW-1133">Transmembrane helix</keyword>
<dbReference type="SUPFAM" id="SSF53448">
    <property type="entry name" value="Nucleotide-diphospho-sugar transferases"/>
    <property type="match status" value="1"/>
</dbReference>
<dbReference type="Proteomes" id="UP000506160">
    <property type="component" value="Unassembled WGS sequence"/>
</dbReference>
<comment type="caution">
    <text evidence="3">The sequence shown here is derived from an EMBL/GenBank/DDBJ whole genome shotgun (WGS) entry which is preliminary data.</text>
</comment>
<gene>
    <name evidence="3" type="ORF">O970_06840</name>
</gene>
<keyword evidence="1" id="KW-0812">Transmembrane</keyword>
<feature type="domain" description="Glycosyltransferase 2-like" evidence="2">
    <location>
        <begin position="7"/>
        <end position="165"/>
    </location>
</feature>
<dbReference type="AlphaFoldDB" id="A0AB94IBJ0"/>
<name>A0AB94IBJ0_9GAMM</name>